<gene>
    <name evidence="2" type="ORF">METZ01_LOCUS379489</name>
</gene>
<reference evidence="2" key="1">
    <citation type="submission" date="2018-05" db="EMBL/GenBank/DDBJ databases">
        <authorList>
            <person name="Lanie J.A."/>
            <person name="Ng W.-L."/>
            <person name="Kazmierczak K.M."/>
            <person name="Andrzejewski T.M."/>
            <person name="Davidsen T.M."/>
            <person name="Wayne K.J."/>
            <person name="Tettelin H."/>
            <person name="Glass J.I."/>
            <person name="Rusch D."/>
            <person name="Podicherti R."/>
            <person name="Tsui H.-C.T."/>
            <person name="Winkler M.E."/>
        </authorList>
    </citation>
    <scope>NUCLEOTIDE SEQUENCE</scope>
</reference>
<organism evidence="2">
    <name type="scientific">marine metagenome</name>
    <dbReference type="NCBI Taxonomy" id="408172"/>
    <lineage>
        <taxon>unclassified sequences</taxon>
        <taxon>metagenomes</taxon>
        <taxon>ecological metagenomes</taxon>
    </lineage>
</organism>
<dbReference type="InterPro" id="IPR016134">
    <property type="entry name" value="Dockerin_dom"/>
</dbReference>
<sequence length="89" mass="9580">GPGCIFIVWTENGLVYAHRLKEDGTLGMPDTFISGDINMDGNIDILDVIMLVNHIINENTSLLDGADINDDGNINVIDVVALVIIILSS</sequence>
<dbReference type="InterPro" id="IPR002105">
    <property type="entry name" value="Dockerin_1_rpt"/>
</dbReference>
<dbReference type="SUPFAM" id="SSF63446">
    <property type="entry name" value="Type I dockerin domain"/>
    <property type="match status" value="1"/>
</dbReference>
<dbReference type="PROSITE" id="PS00018">
    <property type="entry name" value="EF_HAND_1"/>
    <property type="match status" value="2"/>
</dbReference>
<accession>A0A382TY69</accession>
<evidence type="ECO:0000313" key="2">
    <source>
        <dbReference type="EMBL" id="SVD26635.1"/>
    </source>
</evidence>
<protein>
    <recommendedName>
        <fullName evidence="1">Dockerin domain-containing protein</fullName>
    </recommendedName>
</protein>
<dbReference type="GO" id="GO:0000272">
    <property type="term" value="P:polysaccharide catabolic process"/>
    <property type="evidence" value="ECO:0007669"/>
    <property type="project" value="InterPro"/>
</dbReference>
<dbReference type="PROSITE" id="PS51766">
    <property type="entry name" value="DOCKERIN"/>
    <property type="match status" value="1"/>
</dbReference>
<evidence type="ECO:0000259" key="1">
    <source>
        <dbReference type="PROSITE" id="PS51766"/>
    </source>
</evidence>
<name>A0A382TY69_9ZZZZ</name>
<dbReference type="Pfam" id="PF00404">
    <property type="entry name" value="Dockerin_1"/>
    <property type="match status" value="1"/>
</dbReference>
<dbReference type="GO" id="GO:0004553">
    <property type="term" value="F:hydrolase activity, hydrolyzing O-glycosyl compounds"/>
    <property type="evidence" value="ECO:0007669"/>
    <property type="project" value="InterPro"/>
</dbReference>
<dbReference type="InterPro" id="IPR036439">
    <property type="entry name" value="Dockerin_dom_sf"/>
</dbReference>
<feature type="non-terminal residue" evidence="2">
    <location>
        <position position="1"/>
    </location>
</feature>
<dbReference type="Gene3D" id="1.10.1330.10">
    <property type="entry name" value="Dockerin domain"/>
    <property type="match status" value="1"/>
</dbReference>
<dbReference type="CDD" id="cd14256">
    <property type="entry name" value="Dockerin_I"/>
    <property type="match status" value="1"/>
</dbReference>
<feature type="domain" description="Dockerin" evidence="1">
    <location>
        <begin position="30"/>
        <end position="89"/>
    </location>
</feature>
<dbReference type="EMBL" id="UINC01139840">
    <property type="protein sequence ID" value="SVD26635.1"/>
    <property type="molecule type" value="Genomic_DNA"/>
</dbReference>
<dbReference type="InterPro" id="IPR018247">
    <property type="entry name" value="EF_Hand_1_Ca_BS"/>
</dbReference>
<proteinExistence type="predicted"/>
<dbReference type="AlphaFoldDB" id="A0A382TY69"/>